<dbReference type="InterPro" id="IPR002347">
    <property type="entry name" value="SDR_fam"/>
</dbReference>
<dbReference type="PANTHER" id="PTHR43431:SF7">
    <property type="entry name" value="OXIDOREDUCTASE, SHORT CHAIN DEHYDROGENASE_REDUCTASE FAMILY (AFU_ORTHOLOGUE AFUA_5G14000)"/>
    <property type="match status" value="1"/>
</dbReference>
<dbReference type="Proteomes" id="UP000094385">
    <property type="component" value="Unassembled WGS sequence"/>
</dbReference>
<proteinExistence type="predicted"/>
<dbReference type="AlphaFoldDB" id="A0A1E3Q404"/>
<sequence>MTTPRALAIVAGLGPGISYGLAQKFATAYDLILLARSTNTLDPLISKLKSDPAIKYLKSVPTIVGIPTDVTSIESLSATVARVREMGRPVTLAVYNVSSGFKRSPFLEIDLKDIENGFKSGGFGGAVFAKAVLPLLLDSVGKVTWESGERVNPTLLYTGATASFKANPGMSAFAMGKWSLRALSQSLAREFGPQGVHVATVNIDAIVDLERSKSILADVEDGKLKPAEVAETYWDLHRQGRSSWTWEVDVRPWVEKW</sequence>
<dbReference type="PANTHER" id="PTHR43431">
    <property type="entry name" value="OXIDOREDUCTASE, SHORT CHAIN DEHYDROGENASE/REDUCTASE FAMILY (AFU_ORTHOLOGUE AFUA_5G14000)"/>
    <property type="match status" value="1"/>
</dbReference>
<evidence type="ECO:0000313" key="1">
    <source>
        <dbReference type="EMBL" id="ODQ72381.1"/>
    </source>
</evidence>
<dbReference type="OrthoDB" id="5399006at2759"/>
<protein>
    <recommendedName>
        <fullName evidence="3">Oxidoreductase</fullName>
    </recommendedName>
</protein>
<reference evidence="1 2" key="1">
    <citation type="journal article" date="2016" name="Proc. Natl. Acad. Sci. U.S.A.">
        <title>Comparative genomics of biotechnologically important yeasts.</title>
        <authorList>
            <person name="Riley R."/>
            <person name="Haridas S."/>
            <person name="Wolfe K.H."/>
            <person name="Lopes M.R."/>
            <person name="Hittinger C.T."/>
            <person name="Goeker M."/>
            <person name="Salamov A.A."/>
            <person name="Wisecaver J.H."/>
            <person name="Long T.M."/>
            <person name="Calvey C.H."/>
            <person name="Aerts A.L."/>
            <person name="Barry K.W."/>
            <person name="Choi C."/>
            <person name="Clum A."/>
            <person name="Coughlan A.Y."/>
            <person name="Deshpande S."/>
            <person name="Douglass A.P."/>
            <person name="Hanson S.J."/>
            <person name="Klenk H.-P."/>
            <person name="LaButti K.M."/>
            <person name="Lapidus A."/>
            <person name="Lindquist E.A."/>
            <person name="Lipzen A.M."/>
            <person name="Meier-Kolthoff J.P."/>
            <person name="Ohm R.A."/>
            <person name="Otillar R.P."/>
            <person name="Pangilinan J.L."/>
            <person name="Peng Y."/>
            <person name="Rokas A."/>
            <person name="Rosa C.A."/>
            <person name="Scheuner C."/>
            <person name="Sibirny A.A."/>
            <person name="Slot J.C."/>
            <person name="Stielow J.B."/>
            <person name="Sun H."/>
            <person name="Kurtzman C.P."/>
            <person name="Blackwell M."/>
            <person name="Grigoriev I.V."/>
            <person name="Jeffries T.W."/>
        </authorList>
    </citation>
    <scope>NUCLEOTIDE SEQUENCE [LARGE SCALE GENOMIC DNA]</scope>
    <source>
        <strain evidence="1 2">NRRL Y-11557</strain>
    </source>
</reference>
<evidence type="ECO:0008006" key="3">
    <source>
        <dbReference type="Google" id="ProtNLM"/>
    </source>
</evidence>
<accession>A0A1E3Q404</accession>
<gene>
    <name evidence="1" type="ORF">LIPSTDRAFT_3782</name>
</gene>
<dbReference type="STRING" id="675824.A0A1E3Q404"/>
<keyword evidence="2" id="KW-1185">Reference proteome</keyword>
<dbReference type="Pfam" id="PF00106">
    <property type="entry name" value="adh_short"/>
    <property type="match status" value="1"/>
</dbReference>
<dbReference type="InterPro" id="IPR036291">
    <property type="entry name" value="NAD(P)-bd_dom_sf"/>
</dbReference>
<organism evidence="1 2">
    <name type="scientific">Lipomyces starkeyi NRRL Y-11557</name>
    <dbReference type="NCBI Taxonomy" id="675824"/>
    <lineage>
        <taxon>Eukaryota</taxon>
        <taxon>Fungi</taxon>
        <taxon>Dikarya</taxon>
        <taxon>Ascomycota</taxon>
        <taxon>Saccharomycotina</taxon>
        <taxon>Lipomycetes</taxon>
        <taxon>Lipomycetales</taxon>
        <taxon>Lipomycetaceae</taxon>
        <taxon>Lipomyces</taxon>
    </lineage>
</organism>
<evidence type="ECO:0000313" key="2">
    <source>
        <dbReference type="Proteomes" id="UP000094385"/>
    </source>
</evidence>
<dbReference type="EMBL" id="KV454295">
    <property type="protein sequence ID" value="ODQ72381.1"/>
    <property type="molecule type" value="Genomic_DNA"/>
</dbReference>
<dbReference type="SUPFAM" id="SSF51735">
    <property type="entry name" value="NAD(P)-binding Rossmann-fold domains"/>
    <property type="match status" value="1"/>
</dbReference>
<dbReference type="Gene3D" id="3.40.50.720">
    <property type="entry name" value="NAD(P)-binding Rossmann-like Domain"/>
    <property type="match status" value="1"/>
</dbReference>
<name>A0A1E3Q404_LIPST</name>